<gene>
    <name evidence="2" type="ordered locus">GWCH70_3471</name>
</gene>
<protein>
    <submittedName>
        <fullName evidence="2">Replication protein</fullName>
    </submittedName>
</protein>
<evidence type="ECO:0000313" key="2">
    <source>
        <dbReference type="EMBL" id="ACS26104.1"/>
    </source>
</evidence>
<dbReference type="HOGENOM" id="CLU_610793_0_0_9"/>
<dbReference type="eggNOG" id="COG2522">
    <property type="taxonomic scope" value="Bacteria"/>
</dbReference>
<dbReference type="EMBL" id="CP001640">
    <property type="protein sequence ID" value="ACS26104.1"/>
    <property type="molecule type" value="Genomic_DNA"/>
</dbReference>
<keyword evidence="1" id="KW-0175">Coiled coil</keyword>
<evidence type="ECO:0000256" key="1">
    <source>
        <dbReference type="SAM" id="Coils"/>
    </source>
</evidence>
<organism evidence="2">
    <name type="scientific">Geobacillus sp. (strain WCH70)</name>
    <dbReference type="NCBI Taxonomy" id="471223"/>
    <lineage>
        <taxon>Bacteria</taxon>
        <taxon>Bacillati</taxon>
        <taxon>Bacillota</taxon>
        <taxon>Bacilli</taxon>
        <taxon>Bacillales</taxon>
        <taxon>Anoxybacillaceae</taxon>
        <taxon>Geobacillus</taxon>
    </lineage>
</organism>
<accession>C5DB40</accession>
<sequence>MALQEYKYSQNPCEFRFEMDLYTYLKKLYKTKLKNAYFFICENENKNWVQKTYKSTEIDKAFADIVHSNAIDVYGSTCLHSSAKRVTENVIQIPALLVDLDYYKTPYRDLTPKELVKKLEEVYFKPQKIPYPNAIISSGNGVYLIWFLKFTPGTDGTLLKRRVIVKILYEMLKEFGADAKALDAAHVFRLPNTYNSKVTDRHKREVKAFVNELDDYTLSKLSKKLPSLWEVWKKKHGIRTEQEKRRKGKIISVPQFKTRTLAYDHIKSILQLIELRKGECTGYREMMLFFLRDRYHTMHAKRFYQQDETLFAESYAFIKEVNQKFTKPLSDKEIRTNTLNKTKLYKFKTKTIIEWFDITLEEQIQLKVKTREAKNEKSKRQMRELRRKRGALTRREYLKQQHSITDDKLFKLKELLERYPNAKRKELAEMLGVSVYRVDQLKRELKSL</sequence>
<name>C5DB40_GEOSW</name>
<reference evidence="2" key="1">
    <citation type="submission" date="2009-06" db="EMBL/GenBank/DDBJ databases">
        <title>Complete sequence of plasmid 2 of Geopacillus sp. WCH70.</title>
        <authorList>
            <consortium name="US DOE Joint Genome Institute"/>
            <person name="Lucas S."/>
            <person name="Copeland A."/>
            <person name="Lapidus A."/>
            <person name="Glavina del Rio T."/>
            <person name="Dalin E."/>
            <person name="Tice H."/>
            <person name="Bruce D."/>
            <person name="Goodwin L."/>
            <person name="Pitluck S."/>
            <person name="Chertkov O."/>
            <person name="Brettin T."/>
            <person name="Detter J.C."/>
            <person name="Han C."/>
            <person name="Larimer F."/>
            <person name="Land M."/>
            <person name="Hauser L."/>
            <person name="Kyrpides N."/>
            <person name="Mikhailova N."/>
            <person name="Brumm P."/>
            <person name="Mead D.A."/>
            <person name="Richardson P."/>
        </authorList>
    </citation>
    <scope>NUCLEOTIDE SEQUENCE [LARGE SCALE GENOMIC DNA]</scope>
    <source>
        <plasmid evidence="2">pWCH7002</plasmid>
        <plasmid evidence="2">WCH70</plasmid>
    </source>
</reference>
<feature type="coiled-coil region" evidence="1">
    <location>
        <begin position="368"/>
        <end position="395"/>
    </location>
</feature>
<proteinExistence type="predicted"/>
<dbReference type="AlphaFoldDB" id="C5DB40"/>
<dbReference type="KEGG" id="gwc:GWCH70_3471"/>
<keyword evidence="2" id="KW-0614">Plasmid</keyword>
<geneLocation type="plasmid" evidence="2">
    <name>pWCH7002</name>
</geneLocation>